<accession>A0A2G5DBG1</accession>
<evidence type="ECO:0000256" key="4">
    <source>
        <dbReference type="ARBA" id="ARBA00023242"/>
    </source>
</evidence>
<keyword evidence="4" id="KW-0539">Nucleus</keyword>
<dbReference type="AlphaFoldDB" id="A0A2G5DBG1"/>
<dbReference type="GO" id="GO:0006357">
    <property type="term" value="P:regulation of transcription by RNA polymerase II"/>
    <property type="evidence" value="ECO:0007669"/>
    <property type="project" value="TreeGrafter"/>
</dbReference>
<evidence type="ECO:0000313" key="7">
    <source>
        <dbReference type="Proteomes" id="UP000230069"/>
    </source>
</evidence>
<dbReference type="PANTHER" id="PTHR21277">
    <property type="entry name" value="TRANSCRIPTIONAL ADAPTER 1"/>
    <property type="match status" value="1"/>
</dbReference>
<dbReference type="GO" id="GO:0005634">
    <property type="term" value="C:nucleus"/>
    <property type="evidence" value="ECO:0007669"/>
    <property type="project" value="UniProtKB-SubCell"/>
</dbReference>
<dbReference type="STRING" id="218851.A0A2G5DBG1"/>
<gene>
    <name evidence="6" type="ORF">AQUCO_02400105v1</name>
</gene>
<keyword evidence="2" id="KW-0805">Transcription regulation</keyword>
<evidence type="ECO:0000256" key="5">
    <source>
        <dbReference type="SAM" id="MobiDB-lite"/>
    </source>
</evidence>
<keyword evidence="7" id="KW-1185">Reference proteome</keyword>
<dbReference type="OrthoDB" id="10264870at2759"/>
<dbReference type="Pfam" id="PF12767">
    <property type="entry name" value="SAGA-Tad1"/>
    <property type="match status" value="1"/>
</dbReference>
<feature type="region of interest" description="Disordered" evidence="5">
    <location>
        <begin position="127"/>
        <end position="239"/>
    </location>
</feature>
<dbReference type="FunCoup" id="A0A2G5DBG1">
    <property type="interactions" value="676"/>
</dbReference>
<evidence type="ECO:0000256" key="2">
    <source>
        <dbReference type="ARBA" id="ARBA00023015"/>
    </source>
</evidence>
<protein>
    <recommendedName>
        <fullName evidence="8">Transcriptional coactivator Hfi1/Transcriptional adapter 1</fullName>
    </recommendedName>
</protein>
<evidence type="ECO:0008006" key="8">
    <source>
        <dbReference type="Google" id="ProtNLM"/>
    </source>
</evidence>
<evidence type="ECO:0000313" key="6">
    <source>
        <dbReference type="EMBL" id="PIA40802.1"/>
    </source>
</evidence>
<evidence type="ECO:0000256" key="3">
    <source>
        <dbReference type="ARBA" id="ARBA00023163"/>
    </source>
</evidence>
<dbReference type="InParanoid" id="A0A2G5DBG1"/>
<organism evidence="6 7">
    <name type="scientific">Aquilegia coerulea</name>
    <name type="common">Rocky mountain columbine</name>
    <dbReference type="NCBI Taxonomy" id="218851"/>
    <lineage>
        <taxon>Eukaryota</taxon>
        <taxon>Viridiplantae</taxon>
        <taxon>Streptophyta</taxon>
        <taxon>Embryophyta</taxon>
        <taxon>Tracheophyta</taxon>
        <taxon>Spermatophyta</taxon>
        <taxon>Magnoliopsida</taxon>
        <taxon>Ranunculales</taxon>
        <taxon>Ranunculaceae</taxon>
        <taxon>Thalictroideae</taxon>
        <taxon>Aquilegia</taxon>
    </lineage>
</organism>
<name>A0A2G5DBG1_AQUCA</name>
<dbReference type="EMBL" id="KZ305041">
    <property type="protein sequence ID" value="PIA40802.1"/>
    <property type="molecule type" value="Genomic_DNA"/>
</dbReference>
<dbReference type="PANTHER" id="PTHR21277:SF5">
    <property type="entry name" value="TRANSCRIPTIONAL ADAPTER 1"/>
    <property type="match status" value="1"/>
</dbReference>
<dbReference type="GO" id="GO:0000124">
    <property type="term" value="C:SAGA complex"/>
    <property type="evidence" value="ECO:0007669"/>
    <property type="project" value="TreeGrafter"/>
</dbReference>
<comment type="subcellular location">
    <subcellularLocation>
        <location evidence="1">Nucleus</location>
    </subcellularLocation>
</comment>
<dbReference type="GO" id="GO:0003713">
    <property type="term" value="F:transcription coactivator activity"/>
    <property type="evidence" value="ECO:0007669"/>
    <property type="project" value="TreeGrafter"/>
</dbReference>
<evidence type="ECO:0000256" key="1">
    <source>
        <dbReference type="ARBA" id="ARBA00004123"/>
    </source>
</evidence>
<dbReference type="InterPro" id="IPR024738">
    <property type="entry name" value="Hfi1/Tada1"/>
</dbReference>
<dbReference type="Proteomes" id="UP000230069">
    <property type="component" value="Unassembled WGS sequence"/>
</dbReference>
<feature type="compositionally biased region" description="Polar residues" evidence="5">
    <location>
        <begin position="156"/>
        <end position="173"/>
    </location>
</feature>
<reference evidence="6 7" key="1">
    <citation type="submission" date="2017-09" db="EMBL/GenBank/DDBJ databases">
        <title>WGS assembly of Aquilegia coerulea Goldsmith.</title>
        <authorList>
            <person name="Hodges S."/>
            <person name="Kramer E."/>
            <person name="Nordborg M."/>
            <person name="Tomkins J."/>
            <person name="Borevitz J."/>
            <person name="Derieg N."/>
            <person name="Yan J."/>
            <person name="Mihaltcheva S."/>
            <person name="Hayes R.D."/>
            <person name="Rokhsar D."/>
        </authorList>
    </citation>
    <scope>NUCLEOTIDE SEQUENCE [LARGE SCALE GENOMIC DNA]</scope>
    <source>
        <strain evidence="7">cv. Goldsmith</strain>
    </source>
</reference>
<sequence length="434" mass="48319">MQPLQQQQSRINLTDLKTQIVKKLGPDRSKRYFYFLNRLLSQKLSKGEFDKLCLRILGRENLSLHNHLVRSILKNVSHAKVPPPIYEKEAPLKSTLVVAKKSPFPEDGYQQSGSLPTQNSCQNSLIWSNGDVLPMSPRKSRSGIRERRSRDRPSPLGQNGKTDLSVHSTTTPDDGSGKVITENGDFKSYDVQRPVQHRQGLAEQLDNEREALLQRPTKRPRTKKSPDDTVSVHSKGPVEVDGVNGFEMAQQGSNSSYARSPLRAPLGIPFCSASIGGARKAMPASNSNSFAVSSDSGVLFDTETLRRRMEQIVGAQGLEGVSADCANLLNNGLDVYLKRLIRSCIELVGSRSQEPAKPPVHKQQSHGKHINGIKPEYQLQMQNGGGPIDCIQVPRTQCRISLLDFKVAMELNPQQLGEDWPLLLEKICMHEYEE</sequence>
<proteinExistence type="predicted"/>
<dbReference type="CDD" id="cd22933">
    <property type="entry name" value="HFD_HFI1"/>
    <property type="match status" value="1"/>
</dbReference>
<feature type="compositionally biased region" description="Basic and acidic residues" evidence="5">
    <location>
        <begin position="143"/>
        <end position="153"/>
    </location>
</feature>
<keyword evidence="3" id="KW-0804">Transcription</keyword>